<dbReference type="GO" id="GO:0051315">
    <property type="term" value="P:attachment of mitotic spindle microtubules to kinetochore"/>
    <property type="evidence" value="ECO:0007669"/>
    <property type="project" value="TreeGrafter"/>
</dbReference>
<keyword evidence="7" id="KW-0131">Cell cycle</keyword>
<keyword evidence="5" id="KW-0498">Mitosis</keyword>
<dbReference type="GO" id="GO:0007094">
    <property type="term" value="P:mitotic spindle assembly checkpoint signaling"/>
    <property type="evidence" value="ECO:0007669"/>
    <property type="project" value="InterPro"/>
</dbReference>
<dbReference type="EMBL" id="SGPM01000017">
    <property type="protein sequence ID" value="THH32692.1"/>
    <property type="molecule type" value="Genomic_DNA"/>
</dbReference>
<dbReference type="Proteomes" id="UP000308730">
    <property type="component" value="Unassembled WGS sequence"/>
</dbReference>
<reference evidence="10 11" key="1">
    <citation type="submission" date="2019-02" db="EMBL/GenBank/DDBJ databases">
        <title>Genome sequencing of the rare red list fungi Antrodiella citrinella (Flaviporus citrinellus).</title>
        <authorList>
            <person name="Buettner E."/>
            <person name="Kellner H."/>
        </authorList>
    </citation>
    <scope>NUCLEOTIDE SEQUENCE [LARGE SCALE GENOMIC DNA]</scope>
    <source>
        <strain evidence="10 11">DSM 108506</strain>
    </source>
</reference>
<organism evidence="10 11">
    <name type="scientific">Antrodiella citrinella</name>
    <dbReference type="NCBI Taxonomy" id="2447956"/>
    <lineage>
        <taxon>Eukaryota</taxon>
        <taxon>Fungi</taxon>
        <taxon>Dikarya</taxon>
        <taxon>Basidiomycota</taxon>
        <taxon>Agaricomycotina</taxon>
        <taxon>Agaricomycetes</taxon>
        <taxon>Polyporales</taxon>
        <taxon>Steccherinaceae</taxon>
        <taxon>Antrodiella</taxon>
    </lineage>
</organism>
<gene>
    <name evidence="10" type="ORF">EUX98_g1543</name>
</gene>
<feature type="coiled-coil region" evidence="8">
    <location>
        <begin position="506"/>
        <end position="580"/>
    </location>
</feature>
<dbReference type="Gene3D" id="3.30.457.60">
    <property type="match status" value="1"/>
</dbReference>
<dbReference type="GO" id="GO:0051301">
    <property type="term" value="P:cell division"/>
    <property type="evidence" value="ECO:0007669"/>
    <property type="project" value="UniProtKB-KW"/>
</dbReference>
<sequence>MFSTDPQLSTAKRKQRTQTFTSHMAQASLERQLVALQSSKSDLESKLREKDIQIDRLESDRRWLSEREQEEREEKERERREREEEKHKSDVEIRTQRTSLRTLREEYADLEDTHSTLARQTSQTIATQKSEISTLSRQVTRLQDQNTELQLIANNRTQAFQQLQVQFDELNDAQDNTVARRSGDDEHWAIVRDELHRQSNHLRTVEAANLKMTAELTTLRQRNASVEVLKEQKRDLERKVAGMDELKERVVKLEADLDASRRAREEWANKCSSPSQTPVSVTQELTKLRHTNIKLLEENGSNLSMLRRREEDLAKAEEREKELVDTNTKLDKEVNLLKDKVSRAEQQAALAEREVSFLQAMLTSFTAEETAREDGDTHRLDDVTLQRVSYLETLLAEYKDNSMKLEKQISDLGGDPTSGSDDFRPRQEVVNELKEEKAKRAKAETALQEVTAAEEKYLAQIEDLSQTLFELQGEVGAGRHLPPGVRVLSLRDNPASQWEDLSRKAMERVKEENDALLKRLKEVEAKVGNVPSNQHDAEELVPRQSFEVVMQEKEELEEALKQKEKRLLRLKQIYAAKSEEFKEAIASILGLKLAFYPNGQVRVTSQYDLNCAFIFQPAKTEGDAMTMQLVGQGEGGPEGLPQIMRVWVEEEQCIPGFLASVTLECYENSKRRT</sequence>
<accession>A0A4S4N1B7</accession>
<dbReference type="PANTHER" id="PTHR23168">
    <property type="entry name" value="MITOTIC SPINDLE ASSEMBLY CHECKPOINT PROTEIN MAD1 MITOTIC ARREST DEFICIENT-LIKE PROTEIN 1"/>
    <property type="match status" value="1"/>
</dbReference>
<evidence type="ECO:0000313" key="10">
    <source>
        <dbReference type="EMBL" id="THH32692.1"/>
    </source>
</evidence>
<evidence type="ECO:0000256" key="1">
    <source>
        <dbReference type="ARBA" id="ARBA00004123"/>
    </source>
</evidence>
<dbReference type="OrthoDB" id="331602at2759"/>
<evidence type="ECO:0000256" key="3">
    <source>
        <dbReference type="ARBA" id="ARBA00022019"/>
    </source>
</evidence>
<dbReference type="SUPFAM" id="SSF75704">
    <property type="entry name" value="Mitotic arrest deficient-like 1, Mad1"/>
    <property type="match status" value="1"/>
</dbReference>
<keyword evidence="6" id="KW-0539">Nucleus</keyword>
<evidence type="ECO:0000256" key="6">
    <source>
        <dbReference type="ARBA" id="ARBA00023242"/>
    </source>
</evidence>
<dbReference type="GO" id="GO:0005635">
    <property type="term" value="C:nuclear envelope"/>
    <property type="evidence" value="ECO:0007669"/>
    <property type="project" value="TreeGrafter"/>
</dbReference>
<protein>
    <recommendedName>
        <fullName evidence="3">Spindle assembly checkpoint component MAD1</fullName>
    </recommendedName>
</protein>
<dbReference type="AlphaFoldDB" id="A0A4S4N1B7"/>
<comment type="similarity">
    <text evidence="2">Belongs to the MAD1 family.</text>
</comment>
<feature type="region of interest" description="Disordered" evidence="9">
    <location>
        <begin position="1"/>
        <end position="24"/>
    </location>
</feature>
<evidence type="ECO:0000256" key="4">
    <source>
        <dbReference type="ARBA" id="ARBA00022618"/>
    </source>
</evidence>
<dbReference type="GO" id="GO:0000776">
    <property type="term" value="C:kinetochore"/>
    <property type="evidence" value="ECO:0007669"/>
    <property type="project" value="TreeGrafter"/>
</dbReference>
<keyword evidence="8" id="KW-0175">Coiled coil</keyword>
<name>A0A4S4N1B7_9APHY</name>
<dbReference type="Pfam" id="PF05557">
    <property type="entry name" value="MAD"/>
    <property type="match status" value="1"/>
</dbReference>
<comment type="caution">
    <text evidence="10">The sequence shown here is derived from an EMBL/GenBank/DDBJ whole genome shotgun (WGS) entry which is preliminary data.</text>
</comment>
<keyword evidence="11" id="KW-1185">Reference proteome</keyword>
<feature type="compositionally biased region" description="Polar residues" evidence="9">
    <location>
        <begin position="1"/>
        <end position="10"/>
    </location>
</feature>
<evidence type="ECO:0000256" key="7">
    <source>
        <dbReference type="ARBA" id="ARBA00023306"/>
    </source>
</evidence>
<evidence type="ECO:0000256" key="5">
    <source>
        <dbReference type="ARBA" id="ARBA00022776"/>
    </source>
</evidence>
<evidence type="ECO:0000313" key="11">
    <source>
        <dbReference type="Proteomes" id="UP000308730"/>
    </source>
</evidence>
<dbReference type="InterPro" id="IPR008672">
    <property type="entry name" value="Mad1"/>
</dbReference>
<evidence type="ECO:0000256" key="8">
    <source>
        <dbReference type="SAM" id="Coils"/>
    </source>
</evidence>
<comment type="subcellular location">
    <subcellularLocation>
        <location evidence="1">Nucleus</location>
    </subcellularLocation>
</comment>
<feature type="region of interest" description="Disordered" evidence="9">
    <location>
        <begin position="65"/>
        <end position="93"/>
    </location>
</feature>
<feature type="coiled-coil region" evidence="8">
    <location>
        <begin position="395"/>
        <end position="467"/>
    </location>
</feature>
<evidence type="ECO:0000256" key="9">
    <source>
        <dbReference type="SAM" id="MobiDB-lite"/>
    </source>
</evidence>
<evidence type="ECO:0000256" key="2">
    <source>
        <dbReference type="ARBA" id="ARBA00008029"/>
    </source>
</evidence>
<keyword evidence="4" id="KW-0132">Cell division</keyword>
<dbReference type="Gene3D" id="6.10.250.90">
    <property type="match status" value="1"/>
</dbReference>
<dbReference type="GO" id="GO:0072686">
    <property type="term" value="C:mitotic spindle"/>
    <property type="evidence" value="ECO:0007669"/>
    <property type="project" value="TreeGrafter"/>
</dbReference>
<proteinExistence type="inferred from homology"/>
<feature type="coiled-coil region" evidence="8">
    <location>
        <begin position="306"/>
        <end position="361"/>
    </location>
</feature>
<dbReference type="PANTHER" id="PTHR23168:SF0">
    <property type="entry name" value="MITOTIC SPINDLE ASSEMBLY CHECKPOINT PROTEIN MAD1"/>
    <property type="match status" value="1"/>
</dbReference>
<feature type="coiled-coil region" evidence="8">
    <location>
        <begin position="219"/>
        <end position="270"/>
    </location>
</feature>